<dbReference type="Gene3D" id="3.40.50.1220">
    <property type="entry name" value="TPP-binding domain"/>
    <property type="match status" value="1"/>
</dbReference>
<proteinExistence type="predicted"/>
<evidence type="ECO:0000256" key="4">
    <source>
        <dbReference type="ARBA" id="ARBA00022857"/>
    </source>
</evidence>
<keyword evidence="8 10" id="KW-0472">Membrane</keyword>
<gene>
    <name evidence="12" type="ORF">QYF61_001896</name>
</gene>
<comment type="caution">
    <text evidence="12">The sequence shown here is derived from an EMBL/GenBank/DDBJ whole genome shotgun (WGS) entry which is preliminary data.</text>
</comment>
<feature type="non-terminal residue" evidence="12">
    <location>
        <position position="491"/>
    </location>
</feature>
<comment type="subcellular location">
    <subcellularLocation>
        <location evidence="1">Membrane</location>
        <topology evidence="1">Multi-pass membrane protein</topology>
    </subcellularLocation>
</comment>
<dbReference type="EC" id="7.1.1.1" evidence="2"/>
<keyword evidence="3 10" id="KW-0812">Transmembrane</keyword>
<evidence type="ECO:0000256" key="2">
    <source>
        <dbReference type="ARBA" id="ARBA00012943"/>
    </source>
</evidence>
<dbReference type="EMBL" id="JAUNZN010000005">
    <property type="protein sequence ID" value="KAK4820590.1"/>
    <property type="molecule type" value="Genomic_DNA"/>
</dbReference>
<evidence type="ECO:0000256" key="8">
    <source>
        <dbReference type="ARBA" id="ARBA00023136"/>
    </source>
</evidence>
<feature type="transmembrane region" description="Helical" evidence="10">
    <location>
        <begin position="98"/>
        <end position="117"/>
    </location>
</feature>
<dbReference type="AlphaFoldDB" id="A0AAN7N717"/>
<dbReference type="SUPFAM" id="SSF52467">
    <property type="entry name" value="DHS-like NAD/FAD-binding domain"/>
    <property type="match status" value="1"/>
</dbReference>
<evidence type="ECO:0000313" key="13">
    <source>
        <dbReference type="Proteomes" id="UP001333110"/>
    </source>
</evidence>
<keyword evidence="7" id="KW-0520">NAD</keyword>
<comment type="catalytic activity">
    <reaction evidence="9">
        <text>NAD(+) + NADPH + H(+)(in) = NADH + NADP(+) + H(+)(out)</text>
        <dbReference type="Rhea" id="RHEA:47992"/>
        <dbReference type="ChEBI" id="CHEBI:15378"/>
        <dbReference type="ChEBI" id="CHEBI:57540"/>
        <dbReference type="ChEBI" id="CHEBI:57783"/>
        <dbReference type="ChEBI" id="CHEBI:57945"/>
        <dbReference type="ChEBI" id="CHEBI:58349"/>
        <dbReference type="EC" id="7.1.1.1"/>
    </reaction>
</comment>
<evidence type="ECO:0000256" key="9">
    <source>
        <dbReference type="ARBA" id="ARBA00048202"/>
    </source>
</evidence>
<keyword evidence="13" id="KW-1185">Reference proteome</keyword>
<dbReference type="InterPro" id="IPR029035">
    <property type="entry name" value="DHS-like_NAD/FAD-binding_dom"/>
</dbReference>
<evidence type="ECO:0000256" key="5">
    <source>
        <dbReference type="ARBA" id="ARBA00022967"/>
    </source>
</evidence>
<evidence type="ECO:0000256" key="6">
    <source>
        <dbReference type="ARBA" id="ARBA00022989"/>
    </source>
</evidence>
<keyword evidence="6 10" id="KW-1133">Transmembrane helix</keyword>
<keyword evidence="4" id="KW-0521">NADP</keyword>
<dbReference type="GO" id="GO:0050661">
    <property type="term" value="F:NADP binding"/>
    <property type="evidence" value="ECO:0007669"/>
    <property type="project" value="TreeGrafter"/>
</dbReference>
<organism evidence="12 13">
    <name type="scientific">Mycteria americana</name>
    <name type="common">Wood stork</name>
    <dbReference type="NCBI Taxonomy" id="33587"/>
    <lineage>
        <taxon>Eukaryota</taxon>
        <taxon>Metazoa</taxon>
        <taxon>Chordata</taxon>
        <taxon>Craniata</taxon>
        <taxon>Vertebrata</taxon>
        <taxon>Euteleostomi</taxon>
        <taxon>Archelosauria</taxon>
        <taxon>Archosauria</taxon>
        <taxon>Dinosauria</taxon>
        <taxon>Saurischia</taxon>
        <taxon>Theropoda</taxon>
        <taxon>Coelurosauria</taxon>
        <taxon>Aves</taxon>
        <taxon>Neognathae</taxon>
        <taxon>Neoaves</taxon>
        <taxon>Aequornithes</taxon>
        <taxon>Ciconiiformes</taxon>
        <taxon>Ciconiidae</taxon>
        <taxon>Mycteria</taxon>
    </lineage>
</organism>
<evidence type="ECO:0000256" key="3">
    <source>
        <dbReference type="ARBA" id="ARBA00022692"/>
    </source>
</evidence>
<evidence type="ECO:0000313" key="12">
    <source>
        <dbReference type="EMBL" id="KAK4820590.1"/>
    </source>
</evidence>
<sequence length="491" mass="53898">MANICSVLPDNNSRALLACYSCMPDHTGLLFVLLWALPDRTYRKSFIQGNSNSHYLRRQEEITAETGKGVGGYAKEMSQEYIEANLVLFAKQCKEVDIDISTALIPVTIIKLVWFAFLNMKLGKKAPILITKSGMESMKEWSVIMELRLEGVVNTGYKDLPSRMATQASSLYSNNILKLLKLRFLLEQKDNLDYGAIDHVTTGILVMKIVMLFALPAFKNDDKNEKRIMQMITEKDTYSTSYQGFTTFKAPVQGLAGILGLMLVSPNPSFTQMVTRFVLAWNCGYHTTQGATPGLHLPLIPEIMMYFSSVVCCVGVLAGLSSQHTSGFGNALGLAIAKGIEISALPQLVAAFHSLVSLAAAALTRIAEYVIEYPHLNVHPSAEVLKIMAYLGTILECSFQPWSDLCQMSFLGGYGTASTAGRKPMEIVETYTEAGLDQAIEMIKESNSIITPDTDLALVIGANDIVNSAAQEDPNSIITGMPTLELWKAKK</sequence>
<protein>
    <recommendedName>
        <fullName evidence="2">proton-translocating NAD(P)(+) transhydrogenase</fullName>
        <ecNumber evidence="2">7.1.1.1</ecNumber>
    </recommendedName>
</protein>
<feature type="transmembrane region" description="Helical" evidence="10">
    <location>
        <begin position="15"/>
        <end position="37"/>
    </location>
</feature>
<keyword evidence="5" id="KW-1278">Translocase</keyword>
<reference evidence="12 13" key="1">
    <citation type="journal article" date="2023" name="J. Hered.">
        <title>Chromosome-level genome of the wood stork (Mycteria americana) provides insight into avian chromosome evolution.</title>
        <authorList>
            <person name="Flamio R. Jr."/>
            <person name="Ramstad K.M."/>
        </authorList>
    </citation>
    <scope>NUCLEOTIDE SEQUENCE [LARGE SCALE GENOMIC DNA]</scope>
    <source>
        <strain evidence="12">JAX WOST 10</strain>
    </source>
</reference>
<dbReference type="GO" id="GO:0006740">
    <property type="term" value="P:NADPH regeneration"/>
    <property type="evidence" value="ECO:0007669"/>
    <property type="project" value="TreeGrafter"/>
</dbReference>
<evidence type="ECO:0000256" key="10">
    <source>
        <dbReference type="SAM" id="Phobius"/>
    </source>
</evidence>
<dbReference type="Gene3D" id="3.40.50.720">
    <property type="entry name" value="NAD(P)-binding Rossmann-like Domain"/>
    <property type="match status" value="2"/>
</dbReference>
<feature type="domain" description="NADP transhydrogenase beta-like" evidence="11">
    <location>
        <begin position="438"/>
        <end position="491"/>
    </location>
</feature>
<dbReference type="GO" id="GO:0008750">
    <property type="term" value="F:proton-translocating NAD(P)+ transhydrogenase activity"/>
    <property type="evidence" value="ECO:0007669"/>
    <property type="project" value="UniProtKB-EC"/>
</dbReference>
<name>A0AAN7N717_MYCAM</name>
<evidence type="ECO:0000256" key="1">
    <source>
        <dbReference type="ARBA" id="ARBA00004141"/>
    </source>
</evidence>
<dbReference type="Pfam" id="PF02233">
    <property type="entry name" value="PNTB"/>
    <property type="match status" value="1"/>
</dbReference>
<evidence type="ECO:0000259" key="11">
    <source>
        <dbReference type="Pfam" id="PF02233"/>
    </source>
</evidence>
<dbReference type="InterPro" id="IPR034300">
    <property type="entry name" value="PNTB-like"/>
</dbReference>
<dbReference type="GO" id="GO:0005743">
    <property type="term" value="C:mitochondrial inner membrane"/>
    <property type="evidence" value="ECO:0007669"/>
    <property type="project" value="TreeGrafter"/>
</dbReference>
<dbReference type="PANTHER" id="PTHR10160">
    <property type="entry name" value="NAD(P) TRANSHYDROGENASE"/>
    <property type="match status" value="1"/>
</dbReference>
<evidence type="ECO:0000256" key="7">
    <source>
        <dbReference type="ARBA" id="ARBA00023027"/>
    </source>
</evidence>
<dbReference type="PANTHER" id="PTHR10160:SF30">
    <property type="entry name" value="PROTON-TRANSLOCATING NAD(P)(+) TRANSHYDROGENASE"/>
    <property type="match status" value="1"/>
</dbReference>
<dbReference type="Proteomes" id="UP001333110">
    <property type="component" value="Unassembled WGS sequence"/>
</dbReference>
<accession>A0AAN7N717</accession>